<protein>
    <submittedName>
        <fullName evidence="1">Uncharacterized protein</fullName>
    </submittedName>
</protein>
<proteinExistence type="predicted"/>
<keyword evidence="2" id="KW-1185">Reference proteome</keyword>
<comment type="caution">
    <text evidence="1">The sequence shown here is derived from an EMBL/GenBank/DDBJ whole genome shotgun (WGS) entry which is preliminary data.</text>
</comment>
<evidence type="ECO:0000313" key="1">
    <source>
        <dbReference type="EMBL" id="MBC8558197.1"/>
    </source>
</evidence>
<organism evidence="1 2">
    <name type="scientific">Jutongia hominis</name>
    <dbReference type="NCBI Taxonomy" id="2763664"/>
    <lineage>
        <taxon>Bacteria</taxon>
        <taxon>Bacillati</taxon>
        <taxon>Bacillota</taxon>
        <taxon>Clostridia</taxon>
        <taxon>Lachnospirales</taxon>
        <taxon>Lachnospiraceae</taxon>
        <taxon>Jutongia</taxon>
    </lineage>
</organism>
<reference evidence="1 2" key="1">
    <citation type="submission" date="2020-08" db="EMBL/GenBank/DDBJ databases">
        <title>Genome public.</title>
        <authorList>
            <person name="Liu C."/>
            <person name="Sun Q."/>
        </authorList>
    </citation>
    <scope>NUCLEOTIDE SEQUENCE [LARGE SCALE GENOMIC DNA]</scope>
    <source>
        <strain evidence="1 2">BX3</strain>
    </source>
</reference>
<sequence>MIKDLEEKKKIIETLTVSMCSAPMTPNKSFILTEWYKKWGDFSRETKKDMRLRLYKGHLVKSTTQAKLDGENCVWEYLELDEILQKTIDEYTNKYAIMKSHKGTVRKNISVFVKDLEAYRTSCVNNLNAILEERESSYFAVNTSSYLKHYKSGKLTKGLLDLAKYSLIYNNKKLYSGTYDDILWFLGKGNK</sequence>
<accession>A0ABR7MWN0</accession>
<dbReference type="RefSeq" id="WP_249305645.1">
    <property type="nucleotide sequence ID" value="NZ_JACRSW010000035.1"/>
</dbReference>
<dbReference type="Proteomes" id="UP000637513">
    <property type="component" value="Unassembled WGS sequence"/>
</dbReference>
<name>A0ABR7MWN0_9FIRM</name>
<dbReference type="EMBL" id="JACRSW010000035">
    <property type="protein sequence ID" value="MBC8558197.1"/>
    <property type="molecule type" value="Genomic_DNA"/>
</dbReference>
<evidence type="ECO:0000313" key="2">
    <source>
        <dbReference type="Proteomes" id="UP000637513"/>
    </source>
</evidence>
<gene>
    <name evidence="1" type="ORF">H8700_10830</name>
</gene>